<reference evidence="1 2" key="1">
    <citation type="journal article" date="2018" name="Nat. Ecol. Evol.">
        <title>Pezizomycetes genomes reveal the molecular basis of ectomycorrhizal truffle lifestyle.</title>
        <authorList>
            <person name="Murat C."/>
            <person name="Payen T."/>
            <person name="Noel B."/>
            <person name="Kuo A."/>
            <person name="Morin E."/>
            <person name="Chen J."/>
            <person name="Kohler A."/>
            <person name="Krizsan K."/>
            <person name="Balestrini R."/>
            <person name="Da Silva C."/>
            <person name="Montanini B."/>
            <person name="Hainaut M."/>
            <person name="Levati E."/>
            <person name="Barry K.W."/>
            <person name="Belfiori B."/>
            <person name="Cichocki N."/>
            <person name="Clum A."/>
            <person name="Dockter R.B."/>
            <person name="Fauchery L."/>
            <person name="Guy J."/>
            <person name="Iotti M."/>
            <person name="Le Tacon F."/>
            <person name="Lindquist E.A."/>
            <person name="Lipzen A."/>
            <person name="Malagnac F."/>
            <person name="Mello A."/>
            <person name="Molinier V."/>
            <person name="Miyauchi S."/>
            <person name="Poulain J."/>
            <person name="Riccioni C."/>
            <person name="Rubini A."/>
            <person name="Sitrit Y."/>
            <person name="Splivallo R."/>
            <person name="Traeger S."/>
            <person name="Wang M."/>
            <person name="Zifcakova L."/>
            <person name="Wipf D."/>
            <person name="Zambonelli A."/>
            <person name="Paolocci F."/>
            <person name="Nowrousian M."/>
            <person name="Ottonello S."/>
            <person name="Baldrian P."/>
            <person name="Spatafora J.W."/>
            <person name="Henrissat B."/>
            <person name="Nagy L.G."/>
            <person name="Aury J.M."/>
            <person name="Wincker P."/>
            <person name="Grigoriev I.V."/>
            <person name="Bonfante P."/>
            <person name="Martin F.M."/>
        </authorList>
    </citation>
    <scope>NUCLEOTIDE SEQUENCE [LARGE SCALE GENOMIC DNA]</scope>
    <source>
        <strain evidence="1 2">RN42</strain>
    </source>
</reference>
<sequence length="226" mass="25448">MPDRSTGSTAIWLSERRLIVRLHAKGASALKAKGLSTMKYSENIDRRFMIRAMSASTVSACKMHMLSPDSIVVLATASLILHFPNGRFGSRKMGGGSKLQGLKRRGCWILDGKERTPITSKRLPSSMCHWRYDWRSTVIALLSRCSSLPQPVCTSGRISYHEVAWLKRHSAMIDFVFPFVSIRLIRFSHFAMYAPSLTRMKSNSTKHIAGPILRKTRMRAYGTTPT</sequence>
<gene>
    <name evidence="1" type="ORF">BJ508DRAFT_156649</name>
</gene>
<evidence type="ECO:0000313" key="2">
    <source>
        <dbReference type="Proteomes" id="UP000275078"/>
    </source>
</evidence>
<protein>
    <submittedName>
        <fullName evidence="1">Uncharacterized protein</fullName>
    </submittedName>
</protein>
<evidence type="ECO:0000313" key="1">
    <source>
        <dbReference type="EMBL" id="RPA78245.1"/>
    </source>
</evidence>
<name>A0A3N4HWQ5_ASCIM</name>
<proteinExistence type="predicted"/>
<dbReference type="Proteomes" id="UP000275078">
    <property type="component" value="Unassembled WGS sequence"/>
</dbReference>
<dbReference type="EMBL" id="ML119713">
    <property type="protein sequence ID" value="RPA78245.1"/>
    <property type="molecule type" value="Genomic_DNA"/>
</dbReference>
<accession>A0A3N4HWQ5</accession>
<dbReference type="AlphaFoldDB" id="A0A3N4HWQ5"/>
<organism evidence="1 2">
    <name type="scientific">Ascobolus immersus RN42</name>
    <dbReference type="NCBI Taxonomy" id="1160509"/>
    <lineage>
        <taxon>Eukaryota</taxon>
        <taxon>Fungi</taxon>
        <taxon>Dikarya</taxon>
        <taxon>Ascomycota</taxon>
        <taxon>Pezizomycotina</taxon>
        <taxon>Pezizomycetes</taxon>
        <taxon>Pezizales</taxon>
        <taxon>Ascobolaceae</taxon>
        <taxon>Ascobolus</taxon>
    </lineage>
</organism>
<keyword evidence="2" id="KW-1185">Reference proteome</keyword>